<evidence type="ECO:0000259" key="3">
    <source>
        <dbReference type="Pfam" id="PF00483"/>
    </source>
</evidence>
<dbReference type="Pfam" id="PF00483">
    <property type="entry name" value="NTP_transferase"/>
    <property type="match status" value="1"/>
</dbReference>
<protein>
    <submittedName>
        <fullName evidence="4">Mannose-1-phosphate guanylyltransferase</fullName>
    </submittedName>
</protein>
<proteinExistence type="predicted"/>
<dbReference type="GO" id="GO:0016779">
    <property type="term" value="F:nucleotidyltransferase activity"/>
    <property type="evidence" value="ECO:0007669"/>
    <property type="project" value="UniProtKB-KW"/>
</dbReference>
<dbReference type="EMBL" id="MCGG01000008">
    <property type="protein sequence ID" value="OEJ69324.1"/>
    <property type="molecule type" value="Genomic_DNA"/>
</dbReference>
<dbReference type="OrthoDB" id="9788272at2"/>
<name>A0A1E5QBJ9_9PROT</name>
<dbReference type="CDD" id="cd06422">
    <property type="entry name" value="NTP_transferase_like_1"/>
    <property type="match status" value="1"/>
</dbReference>
<dbReference type="InterPro" id="IPR005835">
    <property type="entry name" value="NTP_transferase_dom"/>
</dbReference>
<evidence type="ECO:0000256" key="1">
    <source>
        <dbReference type="ARBA" id="ARBA00022679"/>
    </source>
</evidence>
<dbReference type="PANTHER" id="PTHR43584">
    <property type="entry name" value="NUCLEOTIDYL TRANSFERASE"/>
    <property type="match status" value="1"/>
</dbReference>
<reference evidence="5" key="1">
    <citation type="submission" date="2016-07" db="EMBL/GenBank/DDBJ databases">
        <authorList>
            <person name="Florea S."/>
            <person name="Webb J.S."/>
            <person name="Jaromczyk J."/>
            <person name="Schardl C.L."/>
        </authorList>
    </citation>
    <scope>NUCLEOTIDE SEQUENCE [LARGE SCALE GENOMIC DNA]</scope>
    <source>
        <strain evidence="5">MV-1</strain>
    </source>
</reference>
<organism evidence="4 5">
    <name type="scientific">Magnetovibrio blakemorei</name>
    <dbReference type="NCBI Taxonomy" id="28181"/>
    <lineage>
        <taxon>Bacteria</taxon>
        <taxon>Pseudomonadati</taxon>
        <taxon>Pseudomonadota</taxon>
        <taxon>Alphaproteobacteria</taxon>
        <taxon>Rhodospirillales</taxon>
        <taxon>Magnetovibrionaceae</taxon>
        <taxon>Magnetovibrio</taxon>
    </lineage>
</organism>
<dbReference type="AlphaFoldDB" id="A0A1E5QBJ9"/>
<dbReference type="InterPro" id="IPR050065">
    <property type="entry name" value="GlmU-like"/>
</dbReference>
<evidence type="ECO:0000256" key="2">
    <source>
        <dbReference type="ARBA" id="ARBA00022695"/>
    </source>
</evidence>
<dbReference type="InterPro" id="IPR029044">
    <property type="entry name" value="Nucleotide-diphossugar_trans"/>
</dbReference>
<keyword evidence="2 4" id="KW-0548">Nucleotidyltransferase</keyword>
<dbReference type="RefSeq" id="WP_069956788.1">
    <property type="nucleotide sequence ID" value="NZ_MCGG01000008.1"/>
</dbReference>
<keyword evidence="1 4" id="KW-0808">Transferase</keyword>
<dbReference type="Proteomes" id="UP000095347">
    <property type="component" value="Unassembled WGS sequence"/>
</dbReference>
<keyword evidence="5" id="KW-1185">Reference proteome</keyword>
<gene>
    <name evidence="4" type="ORF">BEN30_04410</name>
</gene>
<dbReference type="STRING" id="28181.BEN30_04410"/>
<comment type="caution">
    <text evidence="4">The sequence shown here is derived from an EMBL/GenBank/DDBJ whole genome shotgun (WGS) entry which is preliminary data.</text>
</comment>
<dbReference type="PANTHER" id="PTHR43584:SF8">
    <property type="entry name" value="N-ACETYLMURAMATE ALPHA-1-PHOSPHATE URIDYLYLTRANSFERASE"/>
    <property type="match status" value="1"/>
</dbReference>
<dbReference type="SUPFAM" id="SSF53448">
    <property type="entry name" value="Nucleotide-diphospho-sugar transferases"/>
    <property type="match status" value="1"/>
</dbReference>
<sequence length="245" mass="26820">MNPSSAMILAAGLGTRMRPLTDTRPKPLIQVAGRTLIDWALARIADAGVAHAVVNIHYLGHQIKAHLKDRTHPTVQFTAEDPVLETGGGIENALKLLGLEPFFACNSDGLWLDGPQNALTRLAEAWNDGTMDGLLLLHNPDRAMGYDGPGDFTIANNGLLTRRQNSDAKAYVFTGVQLLHPRLFEGAPGGAYSLNVLYNRALATNRLYGLVHDGEWFHVGTPEARDDTEAWLVEHGHQHGRDVRR</sequence>
<evidence type="ECO:0000313" key="5">
    <source>
        <dbReference type="Proteomes" id="UP000095347"/>
    </source>
</evidence>
<accession>A0A1E5QBJ9</accession>
<feature type="domain" description="Nucleotidyl transferase" evidence="3">
    <location>
        <begin position="6"/>
        <end position="136"/>
    </location>
</feature>
<dbReference type="Gene3D" id="3.90.550.10">
    <property type="entry name" value="Spore Coat Polysaccharide Biosynthesis Protein SpsA, Chain A"/>
    <property type="match status" value="1"/>
</dbReference>
<evidence type="ECO:0000313" key="4">
    <source>
        <dbReference type="EMBL" id="OEJ69324.1"/>
    </source>
</evidence>